<evidence type="ECO:0000313" key="1">
    <source>
        <dbReference type="EMBL" id="JAD73189.1"/>
    </source>
</evidence>
<protein>
    <submittedName>
        <fullName evidence="1">Uncharacterized protein</fullName>
    </submittedName>
</protein>
<sequence>MSRDASELNCCRITSSLSSFDSSILRLHRYEQPSLDSSCGTRGMSSTAIP</sequence>
<name>A0A0A9CA83_ARUDO</name>
<proteinExistence type="predicted"/>
<dbReference type="EMBL" id="GBRH01224706">
    <property type="protein sequence ID" value="JAD73189.1"/>
    <property type="molecule type" value="Transcribed_RNA"/>
</dbReference>
<reference evidence="1" key="2">
    <citation type="journal article" date="2015" name="Data Brief">
        <title>Shoot transcriptome of the giant reed, Arundo donax.</title>
        <authorList>
            <person name="Barrero R.A."/>
            <person name="Guerrero F.D."/>
            <person name="Moolhuijzen P."/>
            <person name="Goolsby J.A."/>
            <person name="Tidwell J."/>
            <person name="Bellgard S.E."/>
            <person name="Bellgard M.I."/>
        </authorList>
    </citation>
    <scope>NUCLEOTIDE SEQUENCE</scope>
    <source>
        <tissue evidence="1">Shoot tissue taken approximately 20 cm above the soil surface</tissue>
    </source>
</reference>
<organism evidence="1">
    <name type="scientific">Arundo donax</name>
    <name type="common">Giant reed</name>
    <name type="synonym">Donax arundinaceus</name>
    <dbReference type="NCBI Taxonomy" id="35708"/>
    <lineage>
        <taxon>Eukaryota</taxon>
        <taxon>Viridiplantae</taxon>
        <taxon>Streptophyta</taxon>
        <taxon>Embryophyta</taxon>
        <taxon>Tracheophyta</taxon>
        <taxon>Spermatophyta</taxon>
        <taxon>Magnoliopsida</taxon>
        <taxon>Liliopsida</taxon>
        <taxon>Poales</taxon>
        <taxon>Poaceae</taxon>
        <taxon>PACMAD clade</taxon>
        <taxon>Arundinoideae</taxon>
        <taxon>Arundineae</taxon>
        <taxon>Arundo</taxon>
    </lineage>
</organism>
<reference evidence="1" key="1">
    <citation type="submission" date="2014-09" db="EMBL/GenBank/DDBJ databases">
        <authorList>
            <person name="Magalhaes I.L.F."/>
            <person name="Oliveira U."/>
            <person name="Santos F.R."/>
            <person name="Vidigal T.H.D.A."/>
            <person name="Brescovit A.D."/>
            <person name="Santos A.J."/>
        </authorList>
    </citation>
    <scope>NUCLEOTIDE SEQUENCE</scope>
    <source>
        <tissue evidence="1">Shoot tissue taken approximately 20 cm above the soil surface</tissue>
    </source>
</reference>
<accession>A0A0A9CA83</accession>
<dbReference type="AlphaFoldDB" id="A0A0A9CA83"/>